<dbReference type="AlphaFoldDB" id="A0AAD6HFX4"/>
<dbReference type="PANTHER" id="PTHR47843:SF3">
    <property type="entry name" value="BTB DOMAIN-CONTAINING PROTEIN"/>
    <property type="match status" value="1"/>
</dbReference>
<accession>A0AAD6HFX4</accession>
<evidence type="ECO:0000313" key="2">
    <source>
        <dbReference type="EMBL" id="KAJ5712672.1"/>
    </source>
</evidence>
<feature type="region of interest" description="Disordered" evidence="1">
    <location>
        <begin position="215"/>
        <end position="241"/>
    </location>
</feature>
<gene>
    <name evidence="2" type="ORF">N7493_009140</name>
</gene>
<dbReference type="InterPro" id="IPR011333">
    <property type="entry name" value="SKP1/BTB/POZ_sf"/>
</dbReference>
<reference evidence="2" key="2">
    <citation type="submission" date="2023-01" db="EMBL/GenBank/DDBJ databases">
        <authorList>
            <person name="Petersen C."/>
        </authorList>
    </citation>
    <scope>NUCLEOTIDE SEQUENCE</scope>
    <source>
        <strain evidence="2">IBT 17514</strain>
    </source>
</reference>
<proteinExistence type="predicted"/>
<sequence length="241" mass="27432">MDVNMDATPVGNGAAIIRWQLQNDHRFLTSPIIELVIGEGESETVLTAHQDLLLESAYLKQLIDAFDDSSPRRIELPSEDAKTFSCFLEYQYTHNYSIQLKSNDSLDSTDEGSKLLLHHAEVYTLAEKVGLNKLKILAHKKIHSLNSTPMGELTYARYIYTHTNADDVTIRRPIASYWATQGHILRRDLKDEFKLLCIEMPAFSYDVLSLMFDRKEKGKSPENENDSSGPGSARKRPRQEE</sequence>
<evidence type="ECO:0000256" key="1">
    <source>
        <dbReference type="SAM" id="MobiDB-lite"/>
    </source>
</evidence>
<dbReference type="Proteomes" id="UP001215712">
    <property type="component" value="Unassembled WGS sequence"/>
</dbReference>
<protein>
    <recommendedName>
        <fullName evidence="4">BTB domain-containing protein</fullName>
    </recommendedName>
</protein>
<dbReference type="PANTHER" id="PTHR47843">
    <property type="entry name" value="BTB DOMAIN-CONTAINING PROTEIN-RELATED"/>
    <property type="match status" value="1"/>
</dbReference>
<comment type="caution">
    <text evidence="2">The sequence shown here is derived from an EMBL/GenBank/DDBJ whole genome shotgun (WGS) entry which is preliminary data.</text>
</comment>
<organism evidence="2 3">
    <name type="scientific">Penicillium malachiteum</name>
    <dbReference type="NCBI Taxonomy" id="1324776"/>
    <lineage>
        <taxon>Eukaryota</taxon>
        <taxon>Fungi</taxon>
        <taxon>Dikarya</taxon>
        <taxon>Ascomycota</taxon>
        <taxon>Pezizomycotina</taxon>
        <taxon>Eurotiomycetes</taxon>
        <taxon>Eurotiomycetidae</taxon>
        <taxon>Eurotiales</taxon>
        <taxon>Aspergillaceae</taxon>
        <taxon>Penicillium</taxon>
    </lineage>
</organism>
<dbReference type="Gene3D" id="3.30.710.10">
    <property type="entry name" value="Potassium Channel Kv1.1, Chain A"/>
    <property type="match status" value="1"/>
</dbReference>
<reference evidence="2" key="1">
    <citation type="journal article" date="2023" name="IMA Fungus">
        <title>Comparative genomic study of the Penicillium genus elucidates a diverse pangenome and 15 lateral gene transfer events.</title>
        <authorList>
            <person name="Petersen C."/>
            <person name="Sorensen T."/>
            <person name="Nielsen M.R."/>
            <person name="Sondergaard T.E."/>
            <person name="Sorensen J.L."/>
            <person name="Fitzpatrick D.A."/>
            <person name="Frisvad J.C."/>
            <person name="Nielsen K.L."/>
        </authorList>
    </citation>
    <scope>NUCLEOTIDE SEQUENCE</scope>
    <source>
        <strain evidence="2">IBT 17514</strain>
    </source>
</reference>
<keyword evidence="3" id="KW-1185">Reference proteome</keyword>
<name>A0AAD6HFX4_9EURO</name>
<dbReference type="EMBL" id="JAQJAN010000013">
    <property type="protein sequence ID" value="KAJ5712672.1"/>
    <property type="molecule type" value="Genomic_DNA"/>
</dbReference>
<evidence type="ECO:0000313" key="3">
    <source>
        <dbReference type="Proteomes" id="UP001215712"/>
    </source>
</evidence>
<evidence type="ECO:0008006" key="4">
    <source>
        <dbReference type="Google" id="ProtNLM"/>
    </source>
</evidence>